<reference evidence="1 2" key="1">
    <citation type="submission" date="2012-08" db="EMBL/GenBank/DDBJ databases">
        <title>Whole genome shotgun sequence of Gordonia rhizosphera NBRC 16068.</title>
        <authorList>
            <person name="Takarada H."/>
            <person name="Isaki S."/>
            <person name="Hosoyama A."/>
            <person name="Tsuchikane K."/>
            <person name="Katsumata H."/>
            <person name="Baba S."/>
            <person name="Ohji S."/>
            <person name="Yamazaki S."/>
            <person name="Fujita N."/>
        </authorList>
    </citation>
    <scope>NUCLEOTIDE SEQUENCE [LARGE SCALE GENOMIC DNA]</scope>
    <source>
        <strain evidence="1 2">NBRC 16068</strain>
    </source>
</reference>
<proteinExistence type="predicted"/>
<keyword evidence="2" id="KW-1185">Reference proteome</keyword>
<name>K6X2M2_9ACTN</name>
<comment type="caution">
    <text evidence="1">The sequence shown here is derived from an EMBL/GenBank/DDBJ whole genome shotgun (WGS) entry which is preliminary data.</text>
</comment>
<dbReference type="OrthoDB" id="568465at2"/>
<dbReference type="EMBL" id="BAHC01000203">
    <property type="protein sequence ID" value="GAB93054.1"/>
    <property type="molecule type" value="Genomic_DNA"/>
</dbReference>
<dbReference type="RefSeq" id="WP_006337929.1">
    <property type="nucleotide sequence ID" value="NZ_BAHC01000203.1"/>
</dbReference>
<dbReference type="eggNOG" id="COG5635">
    <property type="taxonomic scope" value="Bacteria"/>
</dbReference>
<evidence type="ECO:0000313" key="1">
    <source>
        <dbReference type="EMBL" id="GAB93054.1"/>
    </source>
</evidence>
<evidence type="ECO:0000313" key="2">
    <source>
        <dbReference type="Proteomes" id="UP000008363"/>
    </source>
</evidence>
<gene>
    <name evidence="1" type="ORF">GORHZ_203_00140</name>
</gene>
<dbReference type="STRING" id="1108045.GORHZ_203_00140"/>
<organism evidence="1 2">
    <name type="scientific">Gordonia rhizosphera NBRC 16068</name>
    <dbReference type="NCBI Taxonomy" id="1108045"/>
    <lineage>
        <taxon>Bacteria</taxon>
        <taxon>Bacillati</taxon>
        <taxon>Actinomycetota</taxon>
        <taxon>Actinomycetes</taxon>
        <taxon>Mycobacteriales</taxon>
        <taxon>Gordoniaceae</taxon>
        <taxon>Gordonia</taxon>
    </lineage>
</organism>
<accession>K6X2M2</accession>
<dbReference type="Proteomes" id="UP000008363">
    <property type="component" value="Unassembled WGS sequence"/>
</dbReference>
<sequence>MDRFWISSTDGMQAVTSDGWAAAPSLWGADSVATRGLADRRCLILLGEPGIGKTTAVGDGSVLAPLCCGVDSIFKIDLVGKSRESSVHRAFKGVVDRAGDGDVCLTVDGFDEAQRQIPGLFSVILDYVDDIGPERLWLRVVSRASDWEVRYTKDFDERFSSCESMFLLPLTRANVSNFAEGRGVDPERFLRDVERKGVEAIAARPLTLDLLLRVYERDGALPNRSADLYERGMSALCEELSDDRGPRQPRLVPGRAMEIAARTAAVMAFGGKSSIWLGPEAQASPEDATVSQCVVDGSEWPTSVTPAEVEEVWRGGLFGGTDRRVWAHATFGDYLAARWIATHALSESQVRALLVAEPPHYLYARTRAVAAWLVALSPQDYGWLVDVDPPAFTLGTDVPTDDLRERVVRALLQGDIDLDYRARMDYRTLSYAGLGYLLIDIVPTADAATLDVAAAIAIQCETRDMAEVFGHIALDPDRPVRDRLVAATACEVLSSEHPTSQLVPLATDSEDTRGDLDLLGRLELQGIGLRASVPHAMSIEDVLAVLTPHEVANVHGQHWRFVRDFADDLDDRDAPALAAWIVAHPGVIPDEHFEDLVRKATQILIREIDTSVEIADAAAQIAITRASDYRPLYVDRALGDTPTLTESDRRRLALAVFERATPEHTAAMAYRFVNDNEGLLPPSSLEWLIEHYARARDATQTENMKIVLQHLVSPDFPGHAEMILTLPDNHPAADALAFCRGSCRLDSPEADLYRRYRLRTQENEATLERRKLQINIADTISRFAIAAVEGEYGCAAEAFQLLMVGEDRLSVDHDTADVTKRPGWADTDPETHQRLLDAAVAWLDAHHDGEDAVMGEYVGYWPALVGYRMFIALVHQRPESLKDFPETIWGQWAKAILTFPVSGRADDAADKSALFDVVLPHVRTRFEERMLQVIDAAVETKEHIDVTIELKLLDTPAFAQTLLDHYGVRTPQSHAEWEVLHFLTDKHMQLVRPLLSEQLGDTDDSAREASIRAGIALFLDHPEHVWKDIWARADEDTSWAQDLFGRLAETCRYRAPALTAEHLADLYLWLRTHIAEPDPTGPGIVHFLDRRDFAEAWRNTMAQYLMESATAADIDALNRIHQADSGSSGLAAALTVARRNLASNQWIPLTVDDLDALAIDTRRTPIRTTQDLRTATVAALDEIQAVLQGDTPEAPLLWDTHSKRPKSEDEISDYLRNRLQTILEGAVVNREVQVRNQKGQGMGERTDLRLEAKGPDTTFRPVVLPVEVKGCWHDDLETAWEEQLLNRYMKDIHTSDGVYLVVWFDNEIWDSSDRRRAKAAKYSSIGVLEQRLQQLIAERSLAAVNVDVVVLDASRGRPKPDNRAAVAGPSA</sequence>
<protein>
    <submittedName>
        <fullName evidence="1">Uncharacterized protein</fullName>
    </submittedName>
</protein>